<dbReference type="InterPro" id="IPR027417">
    <property type="entry name" value="P-loop_NTPase"/>
</dbReference>
<dbReference type="Gene3D" id="3.40.50.300">
    <property type="entry name" value="P-loop containing nucleotide triphosphate hydrolases"/>
    <property type="match status" value="1"/>
</dbReference>
<keyword evidence="3" id="KW-1185">Reference proteome</keyword>
<evidence type="ECO:0000313" key="3">
    <source>
        <dbReference type="Proteomes" id="UP001331761"/>
    </source>
</evidence>
<evidence type="ECO:0008006" key="4">
    <source>
        <dbReference type="Google" id="ProtNLM"/>
    </source>
</evidence>
<dbReference type="Proteomes" id="UP001331761">
    <property type="component" value="Unassembled WGS sequence"/>
</dbReference>
<reference evidence="2 3" key="1">
    <citation type="submission" date="2019-10" db="EMBL/GenBank/DDBJ databases">
        <title>Assembly and Annotation for the nematode Trichostrongylus colubriformis.</title>
        <authorList>
            <person name="Martin J."/>
        </authorList>
    </citation>
    <scope>NUCLEOTIDE SEQUENCE [LARGE SCALE GENOMIC DNA]</scope>
    <source>
        <strain evidence="2">G859</strain>
        <tissue evidence="2">Whole worm</tissue>
    </source>
</reference>
<evidence type="ECO:0000256" key="1">
    <source>
        <dbReference type="SAM" id="MobiDB-lite"/>
    </source>
</evidence>
<feature type="region of interest" description="Disordered" evidence="1">
    <location>
        <begin position="1"/>
        <end position="94"/>
    </location>
</feature>
<name>A0AAN8ISJ5_TRICO</name>
<dbReference type="SUPFAM" id="SSF52540">
    <property type="entry name" value="P-loop containing nucleoside triphosphate hydrolases"/>
    <property type="match status" value="1"/>
</dbReference>
<dbReference type="EMBL" id="WIXE01002899">
    <property type="protein sequence ID" value="KAK5984421.1"/>
    <property type="molecule type" value="Genomic_DNA"/>
</dbReference>
<organism evidence="2 3">
    <name type="scientific">Trichostrongylus colubriformis</name>
    <name type="common">Black scour worm</name>
    <dbReference type="NCBI Taxonomy" id="6319"/>
    <lineage>
        <taxon>Eukaryota</taxon>
        <taxon>Metazoa</taxon>
        <taxon>Ecdysozoa</taxon>
        <taxon>Nematoda</taxon>
        <taxon>Chromadorea</taxon>
        <taxon>Rhabditida</taxon>
        <taxon>Rhabditina</taxon>
        <taxon>Rhabditomorpha</taxon>
        <taxon>Strongyloidea</taxon>
        <taxon>Trichostrongylidae</taxon>
        <taxon>Trichostrongylus</taxon>
    </lineage>
</organism>
<feature type="compositionally biased region" description="Polar residues" evidence="1">
    <location>
        <begin position="1"/>
        <end position="74"/>
    </location>
</feature>
<proteinExistence type="predicted"/>
<protein>
    <recommendedName>
        <fullName evidence="4">DNA2/NAM7 helicase helicase domain-containing protein</fullName>
    </recommendedName>
</protein>
<accession>A0AAN8ISJ5</accession>
<comment type="caution">
    <text evidence="2">The sequence shown here is derived from an EMBL/GenBank/DDBJ whole genome shotgun (WGS) entry which is preliminary data.</text>
</comment>
<gene>
    <name evidence="2" type="ORF">GCK32_016175</name>
</gene>
<sequence length="678" mass="74309">MGNLSDSSPSRRNSTKLTQTPQDTTVCSMEFSQSANTPDPSEQPLNQLSDSSQVSALHNDTMEQDASQATSSDGPPSVALKASAPISDTQPSTADSAAAELLELTISQPSTSGSTAASLLITLDSIRTPCKRRHTSSAPPVSSIEPHPAHPPVLEPTPPDYMNEFAHLHPWGRHVLPRRQFHNLSEETVTTQLPLHVYRHIPENGYLRGRFVRSLFPRRLRDDASTSNPVPMMEITRLPDIIAFRQHACQLLNQLLDYSFVDDSHSIRSIARTPAGPIQCLAYPPDRNVNAVRAFLPAHPAEAMMPLSVSRLSADNEGWISDRVGSFTNYSRHPDTARRRMAKLFSVSCATLVATNLAFDDRRTHHLVAVVPSTTAYPARLRIQVPQMSAESGWSRNRPAQVWIVNSRTLCSMTVARCDYSYDSRTLHVELHATPTTHHSLLRAIDRFSRTSRGVRKVNICITLDRATSGADPVFELLAEQHLFGGLRPSTCCHANTALEWIYGEARFLPEAVGQDPSTSAPPPTSIRLGGTCIQLRDDQQLAIQKGLTELPILALQAAYGSGKTIIGAFLAALLVERGNSVVVTATTNVACAQFTETLLRLDDYRTIPILRFVADSALVEGAPTTSVDLHTVLKTLVDHNWGRLVRWVDEVHAMVSKAGLPDIFDGGCERNGANARH</sequence>
<evidence type="ECO:0000313" key="2">
    <source>
        <dbReference type="EMBL" id="KAK5984421.1"/>
    </source>
</evidence>
<dbReference type="AlphaFoldDB" id="A0AAN8ISJ5"/>